<evidence type="ECO:0000313" key="3">
    <source>
        <dbReference type="Proteomes" id="UP000285258"/>
    </source>
</evidence>
<organism evidence="2 3">
    <name type="scientific">Gordonibacter urolithinfaciens</name>
    <dbReference type="NCBI Taxonomy" id="1335613"/>
    <lineage>
        <taxon>Bacteria</taxon>
        <taxon>Bacillati</taxon>
        <taxon>Actinomycetota</taxon>
        <taxon>Coriobacteriia</taxon>
        <taxon>Eggerthellales</taxon>
        <taxon>Eggerthellaceae</taxon>
        <taxon>Gordonibacter</taxon>
    </lineage>
</organism>
<accession>A0A423UGN6</accession>
<gene>
    <name evidence="2" type="ORF">DMP12_14190</name>
</gene>
<feature type="non-terminal residue" evidence="2">
    <location>
        <position position="1"/>
    </location>
</feature>
<keyword evidence="1" id="KW-0472">Membrane</keyword>
<proteinExistence type="predicted"/>
<evidence type="ECO:0000256" key="1">
    <source>
        <dbReference type="SAM" id="Phobius"/>
    </source>
</evidence>
<name>A0A423UGN6_9ACTN</name>
<keyword evidence="1" id="KW-1133">Transmembrane helix</keyword>
<reference evidence="3" key="1">
    <citation type="submission" date="2018-05" db="EMBL/GenBank/DDBJ databases">
        <title>Genome Sequencing of selected type strains of the family Eggerthellaceae.</title>
        <authorList>
            <person name="Danylec N."/>
            <person name="Stoll D.A."/>
            <person name="Doetsch A."/>
            <person name="Huch M."/>
        </authorList>
    </citation>
    <scope>NUCLEOTIDE SEQUENCE [LARGE SCALE GENOMIC DNA]</scope>
    <source>
        <strain evidence="3">DSM 27213</strain>
    </source>
</reference>
<sequence>PKLPSALLAVALVFIGILSFTCGLILDTVVKGTRKQYELQVTEAYREHGRR</sequence>
<dbReference type="Proteomes" id="UP000285258">
    <property type="component" value="Unassembled WGS sequence"/>
</dbReference>
<dbReference type="AlphaFoldDB" id="A0A423UGN6"/>
<evidence type="ECO:0000313" key="2">
    <source>
        <dbReference type="EMBL" id="ROT87887.1"/>
    </source>
</evidence>
<protein>
    <submittedName>
        <fullName evidence="2">Glycosyl transferase</fullName>
    </submittedName>
</protein>
<comment type="caution">
    <text evidence="2">The sequence shown here is derived from an EMBL/GenBank/DDBJ whole genome shotgun (WGS) entry which is preliminary data.</text>
</comment>
<keyword evidence="2" id="KW-0808">Transferase</keyword>
<keyword evidence="1" id="KW-0812">Transmembrane</keyword>
<dbReference type="GO" id="GO:0016740">
    <property type="term" value="F:transferase activity"/>
    <property type="evidence" value="ECO:0007669"/>
    <property type="project" value="UniProtKB-KW"/>
</dbReference>
<dbReference type="EMBL" id="QIBW01000033">
    <property type="protein sequence ID" value="ROT87887.1"/>
    <property type="molecule type" value="Genomic_DNA"/>
</dbReference>
<feature type="transmembrane region" description="Helical" evidence="1">
    <location>
        <begin position="6"/>
        <end position="26"/>
    </location>
</feature>